<dbReference type="SUPFAM" id="SSF46689">
    <property type="entry name" value="Homeodomain-like"/>
    <property type="match status" value="1"/>
</dbReference>
<protein>
    <submittedName>
        <fullName evidence="5">RhrA transcriptional activator</fullName>
    </submittedName>
</protein>
<keyword evidence="6" id="KW-1185">Reference proteome</keyword>
<gene>
    <name evidence="5" type="ORF">AKL17_0987</name>
</gene>
<evidence type="ECO:0000256" key="1">
    <source>
        <dbReference type="ARBA" id="ARBA00023015"/>
    </source>
</evidence>
<evidence type="ECO:0000256" key="2">
    <source>
        <dbReference type="ARBA" id="ARBA00023125"/>
    </source>
</evidence>
<dbReference type="InterPro" id="IPR009057">
    <property type="entry name" value="Homeodomain-like_sf"/>
</dbReference>
<proteinExistence type="predicted"/>
<keyword evidence="1" id="KW-0805">Transcription regulation</keyword>
<dbReference type="GO" id="GO:0003700">
    <property type="term" value="F:DNA-binding transcription factor activity"/>
    <property type="evidence" value="ECO:0007669"/>
    <property type="project" value="InterPro"/>
</dbReference>
<dbReference type="Pfam" id="PF12833">
    <property type="entry name" value="HTH_18"/>
    <property type="match status" value="1"/>
</dbReference>
<evidence type="ECO:0000256" key="3">
    <source>
        <dbReference type="ARBA" id="ARBA00023163"/>
    </source>
</evidence>
<evidence type="ECO:0000313" key="6">
    <source>
        <dbReference type="Proteomes" id="UP000076128"/>
    </source>
</evidence>
<dbReference type="InterPro" id="IPR018060">
    <property type="entry name" value="HTH_AraC"/>
</dbReference>
<dbReference type="KEGG" id="daa:AKL17_0987"/>
<evidence type="ECO:0000313" key="5">
    <source>
        <dbReference type="EMBL" id="AMY68246.1"/>
    </source>
</evidence>
<dbReference type="EMBL" id="CP012661">
    <property type="protein sequence ID" value="AMY68246.1"/>
    <property type="molecule type" value="Genomic_DNA"/>
</dbReference>
<evidence type="ECO:0000259" key="4">
    <source>
        <dbReference type="PROSITE" id="PS01124"/>
    </source>
</evidence>
<dbReference type="GO" id="GO:0043565">
    <property type="term" value="F:sequence-specific DNA binding"/>
    <property type="evidence" value="ECO:0007669"/>
    <property type="project" value="InterPro"/>
</dbReference>
<keyword evidence="3" id="KW-0804">Transcription</keyword>
<dbReference type="AlphaFoldDB" id="A0A159Z048"/>
<feature type="domain" description="HTH araC/xylS-type" evidence="4">
    <location>
        <begin position="206"/>
        <end position="306"/>
    </location>
</feature>
<dbReference type="Gene3D" id="1.10.10.60">
    <property type="entry name" value="Homeodomain-like"/>
    <property type="match status" value="1"/>
</dbReference>
<keyword evidence="2" id="KW-0238">DNA-binding</keyword>
<name>A0A159Z048_9RHOB</name>
<dbReference type="PROSITE" id="PS00041">
    <property type="entry name" value="HTH_ARAC_FAMILY_1"/>
    <property type="match status" value="1"/>
</dbReference>
<dbReference type="RefSeq" id="WP_166507004.1">
    <property type="nucleotide sequence ID" value="NZ_CP012661.1"/>
</dbReference>
<dbReference type="PANTHER" id="PTHR43280">
    <property type="entry name" value="ARAC-FAMILY TRANSCRIPTIONAL REGULATOR"/>
    <property type="match status" value="1"/>
</dbReference>
<accession>A0A159Z048</accession>
<dbReference type="InterPro" id="IPR018062">
    <property type="entry name" value="HTH_AraC-typ_CS"/>
</dbReference>
<dbReference type="SMART" id="SM00342">
    <property type="entry name" value="HTH_ARAC"/>
    <property type="match status" value="1"/>
</dbReference>
<dbReference type="PROSITE" id="PS01124">
    <property type="entry name" value="HTH_ARAC_FAMILY_2"/>
    <property type="match status" value="1"/>
</dbReference>
<reference evidence="5 6" key="1">
    <citation type="submission" date="2015-09" db="EMBL/GenBank/DDBJ databases">
        <title>Complete genome sequence of Defluviimonas alba cai42t isolated from an oilfield in Xinjiang.</title>
        <authorList>
            <person name="Geng S."/>
            <person name="Pan X."/>
            <person name="Wu X."/>
        </authorList>
    </citation>
    <scope>NUCLEOTIDE SEQUENCE [LARGE SCALE GENOMIC DNA]</scope>
    <source>
        <strain evidence="6">cai42</strain>
    </source>
</reference>
<dbReference type="STRING" id="1335048.AKL17_0987"/>
<sequence>MMTRQDRWGDNRLTQQDYARARLKDARQAAARLWARGARVEPLAHRSKDAHGSLMALELGRLVLSTLDLGEGETGWHLQPHAGVAVMLRMIRGGVLQLEGQQILLPAGQIALLPPGTRFELILPRGGRQDLALLDGFTDQVPACTVLGTDIAASHHLAFMAGYLLRCAPHPTERANRLRDEMILALRDVIDDLLLKRQQPAETDFERFGFLVNASLARSDLTVTDIASGMGISVRQLQRLVAAHGTSFRHFVHQRRLELAQEIIASAPHQLRVSEVAYRCGFRDPNYFSRAYARHWGTPPSQGSRTC</sequence>
<dbReference type="PATRIC" id="fig|1335048.3.peg.1024"/>
<organism evidence="5 6">
    <name type="scientific">Frigidibacter mobilis</name>
    <dbReference type="NCBI Taxonomy" id="1335048"/>
    <lineage>
        <taxon>Bacteria</taxon>
        <taxon>Pseudomonadati</taxon>
        <taxon>Pseudomonadota</taxon>
        <taxon>Alphaproteobacteria</taxon>
        <taxon>Rhodobacterales</taxon>
        <taxon>Paracoccaceae</taxon>
        <taxon>Frigidibacter</taxon>
    </lineage>
</organism>
<dbReference type="Proteomes" id="UP000076128">
    <property type="component" value="Chromosome"/>
</dbReference>
<dbReference type="PANTHER" id="PTHR43280:SF31">
    <property type="entry name" value="TRANSCRIPTIONAL REGULATORY PROTEIN"/>
    <property type="match status" value="1"/>
</dbReference>